<reference evidence="1 2" key="1">
    <citation type="submission" date="2019-04" db="EMBL/GenBank/DDBJ databases">
        <title>Friends and foes A comparative genomics study of 23 Aspergillus species from section Flavi.</title>
        <authorList>
            <consortium name="DOE Joint Genome Institute"/>
            <person name="Kjaerbolling I."/>
            <person name="Vesth T."/>
            <person name="Frisvad J.C."/>
            <person name="Nybo J.L."/>
            <person name="Theobald S."/>
            <person name="Kildgaard S."/>
            <person name="Isbrandt T."/>
            <person name="Kuo A."/>
            <person name="Sato A."/>
            <person name="Lyhne E.K."/>
            <person name="Kogle M.E."/>
            <person name="Wiebenga A."/>
            <person name="Kun R.S."/>
            <person name="Lubbers R.J."/>
            <person name="Makela M.R."/>
            <person name="Barry K."/>
            <person name="Chovatia M."/>
            <person name="Clum A."/>
            <person name="Daum C."/>
            <person name="Haridas S."/>
            <person name="He G."/>
            <person name="LaButti K."/>
            <person name="Lipzen A."/>
            <person name="Mondo S."/>
            <person name="Riley R."/>
            <person name="Salamov A."/>
            <person name="Simmons B.A."/>
            <person name="Magnuson J.K."/>
            <person name="Henrissat B."/>
            <person name="Mortensen U.H."/>
            <person name="Larsen T.O."/>
            <person name="Devries R.P."/>
            <person name="Grigoriev I.V."/>
            <person name="Machida M."/>
            <person name="Baker S.E."/>
            <person name="Andersen M.R."/>
        </authorList>
    </citation>
    <scope>NUCLEOTIDE SEQUENCE [LARGE SCALE GENOMIC DNA]</scope>
    <source>
        <strain evidence="1 2">CBS 151.66</strain>
    </source>
</reference>
<organism evidence="1 2">
    <name type="scientific">Aspergillus leporis</name>
    <dbReference type="NCBI Taxonomy" id="41062"/>
    <lineage>
        <taxon>Eukaryota</taxon>
        <taxon>Fungi</taxon>
        <taxon>Dikarya</taxon>
        <taxon>Ascomycota</taxon>
        <taxon>Pezizomycotina</taxon>
        <taxon>Eurotiomycetes</taxon>
        <taxon>Eurotiomycetidae</taxon>
        <taxon>Eurotiales</taxon>
        <taxon>Aspergillaceae</taxon>
        <taxon>Aspergillus</taxon>
        <taxon>Aspergillus subgen. Circumdati</taxon>
    </lineage>
</organism>
<keyword evidence="2" id="KW-1185">Reference proteome</keyword>
<dbReference type="EMBL" id="ML732163">
    <property type="protein sequence ID" value="KAB8077917.1"/>
    <property type="molecule type" value="Genomic_DNA"/>
</dbReference>
<gene>
    <name evidence="1" type="ORF">BDV29DRAFT_153214</name>
</gene>
<proteinExistence type="predicted"/>
<evidence type="ECO:0000313" key="2">
    <source>
        <dbReference type="Proteomes" id="UP000326565"/>
    </source>
</evidence>
<protein>
    <submittedName>
        <fullName evidence="1">Uncharacterized protein</fullName>
    </submittedName>
</protein>
<name>A0A5N5XCW1_9EURO</name>
<dbReference type="AlphaFoldDB" id="A0A5N5XCW1"/>
<dbReference type="Proteomes" id="UP000326565">
    <property type="component" value="Unassembled WGS sequence"/>
</dbReference>
<accession>A0A5N5XCW1</accession>
<evidence type="ECO:0000313" key="1">
    <source>
        <dbReference type="EMBL" id="KAB8077917.1"/>
    </source>
</evidence>
<sequence>MVASWILNPPDKPLRNVRRWQFTLHGAKICETPLSKSWSPSPTRGLAWSPLGDCVVRLTNILAAPASHGPIVPRPPPPPAGTPQAIWNQPAPAVAAGDGDWASARFVELPADDWFANLSRVNHMVVPGSGHT</sequence>